<dbReference type="Pfam" id="PF13609">
    <property type="entry name" value="Porin_4"/>
    <property type="match status" value="1"/>
</dbReference>
<keyword evidence="10" id="KW-0998">Cell outer membrane</keyword>
<evidence type="ECO:0000256" key="6">
    <source>
        <dbReference type="ARBA" id="ARBA00022729"/>
    </source>
</evidence>
<evidence type="ECO:0000313" key="13">
    <source>
        <dbReference type="EMBL" id="TDK66602.1"/>
    </source>
</evidence>
<dbReference type="InterPro" id="IPR050298">
    <property type="entry name" value="Gram-neg_bact_OMP"/>
</dbReference>
<keyword evidence="8" id="KW-0626">Porin</keyword>
<dbReference type="OrthoDB" id="6975458at2"/>
<feature type="chain" id="PRO_5020947570" evidence="11">
    <location>
        <begin position="30"/>
        <end position="403"/>
    </location>
</feature>
<reference evidence="13 14" key="1">
    <citation type="submission" date="2019-03" db="EMBL/GenBank/DDBJ databases">
        <title>Sapientia aquatica gen. nov., sp. nov., isolated from a crater lake.</title>
        <authorList>
            <person name="Felfoldi T."/>
            <person name="Szabo A."/>
            <person name="Toth E."/>
            <person name="Schumann P."/>
            <person name="Keki Z."/>
            <person name="Marialigeti K."/>
            <person name="Mathe I."/>
        </authorList>
    </citation>
    <scope>NUCLEOTIDE SEQUENCE [LARGE SCALE GENOMIC DNA]</scope>
    <source>
        <strain evidence="13 14">SA-152</strain>
    </source>
</reference>
<keyword evidence="4" id="KW-1134">Transmembrane beta strand</keyword>
<proteinExistence type="predicted"/>
<protein>
    <submittedName>
        <fullName evidence="13">Porin</fullName>
    </submittedName>
</protein>
<name>A0A4R5W2L8_9BURK</name>
<dbReference type="CDD" id="cd00342">
    <property type="entry name" value="gram_neg_porins"/>
    <property type="match status" value="1"/>
</dbReference>
<evidence type="ECO:0000256" key="10">
    <source>
        <dbReference type="ARBA" id="ARBA00023237"/>
    </source>
</evidence>
<keyword evidence="5" id="KW-0812">Transmembrane</keyword>
<evidence type="ECO:0000256" key="2">
    <source>
        <dbReference type="ARBA" id="ARBA00011233"/>
    </source>
</evidence>
<evidence type="ECO:0000313" key="14">
    <source>
        <dbReference type="Proteomes" id="UP000294829"/>
    </source>
</evidence>
<feature type="signal peptide" evidence="11">
    <location>
        <begin position="1"/>
        <end position="29"/>
    </location>
</feature>
<keyword evidence="3" id="KW-0813">Transport</keyword>
<dbReference type="InterPro" id="IPR033900">
    <property type="entry name" value="Gram_neg_porin_domain"/>
</dbReference>
<organism evidence="13 14">
    <name type="scientific">Sapientia aquatica</name>
    <dbReference type="NCBI Taxonomy" id="1549640"/>
    <lineage>
        <taxon>Bacteria</taxon>
        <taxon>Pseudomonadati</taxon>
        <taxon>Pseudomonadota</taxon>
        <taxon>Betaproteobacteria</taxon>
        <taxon>Burkholderiales</taxon>
        <taxon>Oxalobacteraceae</taxon>
        <taxon>Sapientia</taxon>
    </lineage>
</organism>
<dbReference type="GO" id="GO:0015288">
    <property type="term" value="F:porin activity"/>
    <property type="evidence" value="ECO:0007669"/>
    <property type="project" value="UniProtKB-KW"/>
</dbReference>
<keyword evidence="14" id="KW-1185">Reference proteome</keyword>
<evidence type="ECO:0000256" key="9">
    <source>
        <dbReference type="ARBA" id="ARBA00023136"/>
    </source>
</evidence>
<keyword evidence="7" id="KW-0406">Ion transport</keyword>
<dbReference type="Proteomes" id="UP000294829">
    <property type="component" value="Unassembled WGS sequence"/>
</dbReference>
<comment type="subunit">
    <text evidence="2">Homotrimer.</text>
</comment>
<dbReference type="GO" id="GO:0009279">
    <property type="term" value="C:cell outer membrane"/>
    <property type="evidence" value="ECO:0007669"/>
    <property type="project" value="UniProtKB-SubCell"/>
</dbReference>
<evidence type="ECO:0000256" key="4">
    <source>
        <dbReference type="ARBA" id="ARBA00022452"/>
    </source>
</evidence>
<comment type="caution">
    <text evidence="13">The sequence shown here is derived from an EMBL/GenBank/DDBJ whole genome shotgun (WGS) entry which is preliminary data.</text>
</comment>
<evidence type="ECO:0000256" key="8">
    <source>
        <dbReference type="ARBA" id="ARBA00023114"/>
    </source>
</evidence>
<evidence type="ECO:0000256" key="11">
    <source>
        <dbReference type="SAM" id="SignalP"/>
    </source>
</evidence>
<evidence type="ECO:0000256" key="1">
    <source>
        <dbReference type="ARBA" id="ARBA00004571"/>
    </source>
</evidence>
<feature type="domain" description="Porin" evidence="12">
    <location>
        <begin position="18"/>
        <end position="374"/>
    </location>
</feature>
<dbReference type="PANTHER" id="PTHR34501">
    <property type="entry name" value="PROTEIN YDDL-RELATED"/>
    <property type="match status" value="1"/>
</dbReference>
<keyword evidence="9" id="KW-0472">Membrane</keyword>
<evidence type="ECO:0000259" key="12">
    <source>
        <dbReference type="Pfam" id="PF13609"/>
    </source>
</evidence>
<evidence type="ECO:0000256" key="5">
    <source>
        <dbReference type="ARBA" id="ARBA00022692"/>
    </source>
</evidence>
<dbReference type="PANTHER" id="PTHR34501:SF9">
    <property type="entry name" value="MAJOR OUTER MEMBRANE PROTEIN P.IA"/>
    <property type="match status" value="1"/>
</dbReference>
<accession>A0A4R5W2L8</accession>
<dbReference type="GO" id="GO:0006811">
    <property type="term" value="P:monoatomic ion transport"/>
    <property type="evidence" value="ECO:0007669"/>
    <property type="project" value="UniProtKB-KW"/>
</dbReference>
<dbReference type="SUPFAM" id="SSF56935">
    <property type="entry name" value="Porins"/>
    <property type="match status" value="1"/>
</dbReference>
<gene>
    <name evidence="13" type="ORF">E2I14_09075</name>
</gene>
<keyword evidence="6 11" id="KW-0732">Signal</keyword>
<comment type="subcellular location">
    <subcellularLocation>
        <location evidence="1">Cell outer membrane</location>
        <topology evidence="1">Multi-pass membrane protein</topology>
    </subcellularLocation>
</comment>
<evidence type="ECO:0000256" key="7">
    <source>
        <dbReference type="ARBA" id="ARBA00023065"/>
    </source>
</evidence>
<dbReference type="AlphaFoldDB" id="A0A4R5W2L8"/>
<dbReference type="InterPro" id="IPR023614">
    <property type="entry name" value="Porin_dom_sf"/>
</dbReference>
<evidence type="ECO:0000256" key="3">
    <source>
        <dbReference type="ARBA" id="ARBA00022448"/>
    </source>
</evidence>
<sequence>MGRIMNFKKSTFALAIISLSTAVSHLVFAQEISQNNAPPVVTNAVTIYGVVDLGTRYSEGLGISATSSPSATNGSTSGLANGVDRSGRFGITGGEDLGGGYQALFTLEGDLYANTGSVNPNLGAGKDASATTANKLFERQATIGLVTPFGRVVLGRQQNAARDVIDDIDAIGGRFTAFNPNLQFTSLNSASLVSSAATYYGVGNAGNDSMQRQDNAIKYIKDIGPVTATLVYSFGGVSGSSAAGSSEQGALTYHDNGLVLSAAYLDLNNINDTLKLTDYTVGGRYTLGDWQIAGNYSSSTADRTTSTQIKTNVASIGTTYAATSAIDLTLGYYNVDRSWSANAKPEANIKRVIGFAEYKFSKKTLVFLEVDHNKWGGDPTQFQGAATNKASTTGLTLGIDYKI</sequence>
<dbReference type="Gene3D" id="2.40.160.10">
    <property type="entry name" value="Porin"/>
    <property type="match status" value="1"/>
</dbReference>
<dbReference type="EMBL" id="SMYL01000003">
    <property type="protein sequence ID" value="TDK66602.1"/>
    <property type="molecule type" value="Genomic_DNA"/>
</dbReference>
<dbReference type="GO" id="GO:0046930">
    <property type="term" value="C:pore complex"/>
    <property type="evidence" value="ECO:0007669"/>
    <property type="project" value="UniProtKB-KW"/>
</dbReference>